<organism evidence="2 3">
    <name type="scientific">Beauveria bassiana D1-5</name>
    <dbReference type="NCBI Taxonomy" id="1245745"/>
    <lineage>
        <taxon>Eukaryota</taxon>
        <taxon>Fungi</taxon>
        <taxon>Dikarya</taxon>
        <taxon>Ascomycota</taxon>
        <taxon>Pezizomycotina</taxon>
        <taxon>Sordariomycetes</taxon>
        <taxon>Hypocreomycetidae</taxon>
        <taxon>Hypocreales</taxon>
        <taxon>Cordycipitaceae</taxon>
        <taxon>Beauveria</taxon>
    </lineage>
</organism>
<gene>
    <name evidence="2" type="ORF">BBAD15_g10037</name>
</gene>
<evidence type="ECO:0000313" key="3">
    <source>
        <dbReference type="Proteomes" id="UP000030106"/>
    </source>
</evidence>
<name>A0A0A2VA24_BEABA</name>
<dbReference type="OrthoDB" id="10371873at2759"/>
<dbReference type="EMBL" id="ANFO01001021">
    <property type="protein sequence ID" value="KGQ04711.1"/>
    <property type="molecule type" value="Genomic_DNA"/>
</dbReference>
<accession>A0A0A2VA24</accession>
<reference evidence="2 3" key="1">
    <citation type="submission" date="2012-10" db="EMBL/GenBank/DDBJ databases">
        <title>Genome sequencing and analysis of entomopathogenic fungi Beauveria bassiana D1-5.</title>
        <authorList>
            <person name="Li Q."/>
            <person name="Wang L."/>
            <person name="Zhang Z."/>
            <person name="Wang Q."/>
            <person name="Ren J."/>
            <person name="Wang M."/>
            <person name="Xu W."/>
            <person name="Wang J."/>
            <person name="Lu Y."/>
            <person name="Du Q."/>
            <person name="Sun Z."/>
        </authorList>
    </citation>
    <scope>NUCLEOTIDE SEQUENCE [LARGE SCALE GENOMIC DNA]</scope>
    <source>
        <strain evidence="2 3">D1-5</strain>
    </source>
</reference>
<evidence type="ECO:0000256" key="1">
    <source>
        <dbReference type="SAM" id="MobiDB-lite"/>
    </source>
</evidence>
<dbReference type="HOGENOM" id="CLU_2096438_0_0_1"/>
<sequence>MVQSTVEYGTMLTQVICRGAPVSFLTTSARKNSARTSAIQDPSARIAAPLGGLWHSESNHSETTSEDPARGPKMHAGPTRWFVPSVSSVSASLGQPAHVLGPRDSCAARLRLASSD</sequence>
<dbReference type="Proteomes" id="UP000030106">
    <property type="component" value="Unassembled WGS sequence"/>
</dbReference>
<comment type="caution">
    <text evidence="2">The sequence shown here is derived from an EMBL/GenBank/DDBJ whole genome shotgun (WGS) entry which is preliminary data.</text>
</comment>
<feature type="region of interest" description="Disordered" evidence="1">
    <location>
        <begin position="51"/>
        <end position="79"/>
    </location>
</feature>
<evidence type="ECO:0000313" key="2">
    <source>
        <dbReference type="EMBL" id="KGQ04711.1"/>
    </source>
</evidence>
<protein>
    <submittedName>
        <fullName evidence="2">Uncharacterized protein</fullName>
    </submittedName>
</protein>
<proteinExistence type="predicted"/>
<dbReference type="AlphaFoldDB" id="A0A0A2VA24"/>